<evidence type="ECO:0000313" key="1">
    <source>
        <dbReference type="EMBL" id="SFE67550.1"/>
    </source>
</evidence>
<sequence>MTDKSPTLATSLVDLPKREWLSTLAVIAEEDGYFQKLGKRHFAAFVEEGTSLLVTFETIQGMHALSERAQPFGWEMVQAHGWSHLCLASDGDTWFRDDAVIGYFDRLIDDGFFDEFDNVLFYGAGPCGYAAAAFSVVAPGARVIAIQPQATLAPRMTEWDDRFTDMRSLDFTSRYGYAPDMLEAADRAFVLYDPREKLDAMHAALFTRTNVTKLRMPFMGAALQTDLMEMEQISPLLNAAMEGTLTEAVFARLYRARRDHRTYLRNLLEAMEAGDRIKYAIALCRNVSSRMDARHFASRLSALQGHAKGTQVPARMSAEED</sequence>
<proteinExistence type="predicted"/>
<dbReference type="OrthoDB" id="7840273at2"/>
<dbReference type="RefSeq" id="WP_093924369.1">
    <property type="nucleotide sequence ID" value="NZ_FOMW01000009.1"/>
</dbReference>
<dbReference type="STRING" id="74348.SAMN04488523_109121"/>
<accession>A0A1I2CIK7</accession>
<dbReference type="Proteomes" id="UP000198977">
    <property type="component" value="Unassembled WGS sequence"/>
</dbReference>
<dbReference type="EMBL" id="FOMW01000009">
    <property type="protein sequence ID" value="SFE67550.1"/>
    <property type="molecule type" value="Genomic_DNA"/>
</dbReference>
<evidence type="ECO:0008006" key="3">
    <source>
        <dbReference type="Google" id="ProtNLM"/>
    </source>
</evidence>
<name>A0A1I2CIK7_9RHOB</name>
<organism evidence="1 2">
    <name type="scientific">Sulfitobacter brevis</name>
    <dbReference type="NCBI Taxonomy" id="74348"/>
    <lineage>
        <taxon>Bacteria</taxon>
        <taxon>Pseudomonadati</taxon>
        <taxon>Pseudomonadota</taxon>
        <taxon>Alphaproteobacteria</taxon>
        <taxon>Rhodobacterales</taxon>
        <taxon>Roseobacteraceae</taxon>
        <taxon>Sulfitobacter</taxon>
    </lineage>
</organism>
<keyword evidence="2" id="KW-1185">Reference proteome</keyword>
<reference evidence="1 2" key="1">
    <citation type="submission" date="2016-10" db="EMBL/GenBank/DDBJ databases">
        <authorList>
            <person name="de Groot N.N."/>
        </authorList>
    </citation>
    <scope>NUCLEOTIDE SEQUENCE [LARGE SCALE GENOMIC DNA]</scope>
    <source>
        <strain evidence="1 2">DSM 11443</strain>
    </source>
</reference>
<evidence type="ECO:0000313" key="2">
    <source>
        <dbReference type="Proteomes" id="UP000198977"/>
    </source>
</evidence>
<dbReference type="AlphaFoldDB" id="A0A1I2CIK7"/>
<protein>
    <recommendedName>
        <fullName evidence="3">Phosphoadenosine phosphosulfate reductase</fullName>
    </recommendedName>
</protein>
<gene>
    <name evidence="1" type="ORF">SAMN04488523_109121</name>
</gene>